<reference evidence="11" key="1">
    <citation type="journal article" date="2021" name="PeerJ">
        <title>Extensive microbial diversity within the chicken gut microbiome revealed by metagenomics and culture.</title>
        <authorList>
            <person name="Gilroy R."/>
            <person name="Ravi A."/>
            <person name="Getino M."/>
            <person name="Pursley I."/>
            <person name="Horton D.L."/>
            <person name="Alikhan N.F."/>
            <person name="Baker D."/>
            <person name="Gharbi K."/>
            <person name="Hall N."/>
            <person name="Watson M."/>
            <person name="Adriaenssens E.M."/>
            <person name="Foster-Nyarko E."/>
            <person name="Jarju S."/>
            <person name="Secka A."/>
            <person name="Antonio M."/>
            <person name="Oren A."/>
            <person name="Chaudhuri R.R."/>
            <person name="La Ragione R."/>
            <person name="Hildebrand F."/>
            <person name="Pallen M.J."/>
        </authorList>
    </citation>
    <scope>NUCLEOTIDE SEQUENCE</scope>
    <source>
        <strain evidence="11">ChiGjej4B4-18154</strain>
    </source>
</reference>
<keyword evidence="5" id="KW-0274">FAD</keyword>
<dbReference type="InterPro" id="IPR001041">
    <property type="entry name" value="2Fe-2S_ferredoxin-type"/>
</dbReference>
<dbReference type="InterPro" id="IPR001709">
    <property type="entry name" value="Flavoprot_Pyr_Nucl_cyt_Rdtase"/>
</dbReference>
<evidence type="ECO:0000256" key="4">
    <source>
        <dbReference type="ARBA" id="ARBA00022723"/>
    </source>
</evidence>
<protein>
    <submittedName>
        <fullName evidence="11">Iron-sulfur cluster-binding domain-containing protein</fullName>
    </submittedName>
</protein>
<dbReference type="PANTHER" id="PTHR47354">
    <property type="entry name" value="NADH OXIDOREDUCTASE HCR"/>
    <property type="match status" value="1"/>
</dbReference>
<keyword evidence="4" id="KW-0479">Metal-binding</keyword>
<evidence type="ECO:0000259" key="10">
    <source>
        <dbReference type="PROSITE" id="PS51384"/>
    </source>
</evidence>
<dbReference type="Pfam" id="PF00111">
    <property type="entry name" value="Fer2"/>
    <property type="match status" value="1"/>
</dbReference>
<organism evidence="11 12">
    <name type="scientific">Candidatus Allofournierella merdipullorum</name>
    <dbReference type="NCBI Taxonomy" id="2838595"/>
    <lineage>
        <taxon>Bacteria</taxon>
        <taxon>Bacillati</taxon>
        <taxon>Bacillota</taxon>
        <taxon>Clostridia</taxon>
        <taxon>Eubacteriales</taxon>
        <taxon>Oscillospiraceae</taxon>
        <taxon>Allofournierella</taxon>
    </lineage>
</organism>
<accession>A0A9D2IYP1</accession>
<dbReference type="PRINTS" id="PR00410">
    <property type="entry name" value="PHEHYDRXLASE"/>
</dbReference>
<keyword evidence="3" id="KW-0001">2Fe-2S</keyword>
<dbReference type="Gene3D" id="2.40.30.10">
    <property type="entry name" value="Translation factors"/>
    <property type="match status" value="1"/>
</dbReference>
<keyword evidence="6" id="KW-0560">Oxidoreductase</keyword>
<dbReference type="InterPro" id="IPR012675">
    <property type="entry name" value="Beta-grasp_dom_sf"/>
</dbReference>
<keyword evidence="2" id="KW-0285">Flavoprotein</keyword>
<dbReference type="AlphaFoldDB" id="A0A9D2IYP1"/>
<dbReference type="InterPro" id="IPR017938">
    <property type="entry name" value="Riboflavin_synthase-like_b-brl"/>
</dbReference>
<dbReference type="Pfam" id="PF00970">
    <property type="entry name" value="FAD_binding_6"/>
    <property type="match status" value="1"/>
</dbReference>
<dbReference type="InterPro" id="IPR001433">
    <property type="entry name" value="OxRdtase_FAD/NAD-bd"/>
</dbReference>
<evidence type="ECO:0000256" key="8">
    <source>
        <dbReference type="ARBA" id="ARBA00023014"/>
    </source>
</evidence>
<name>A0A9D2IYP1_9FIRM</name>
<dbReference type="InterPro" id="IPR050415">
    <property type="entry name" value="MRET"/>
</dbReference>
<dbReference type="SUPFAM" id="SSF63380">
    <property type="entry name" value="Riboflavin synthase domain-like"/>
    <property type="match status" value="1"/>
</dbReference>
<reference evidence="11" key="2">
    <citation type="submission" date="2021-04" db="EMBL/GenBank/DDBJ databases">
        <authorList>
            <person name="Gilroy R."/>
        </authorList>
    </citation>
    <scope>NUCLEOTIDE SEQUENCE</scope>
    <source>
        <strain evidence="11">ChiGjej4B4-18154</strain>
    </source>
</reference>
<dbReference type="InterPro" id="IPR036010">
    <property type="entry name" value="2Fe-2S_ferredoxin-like_sf"/>
</dbReference>
<evidence type="ECO:0000313" key="11">
    <source>
        <dbReference type="EMBL" id="HIZ30141.1"/>
    </source>
</evidence>
<comment type="caution">
    <text evidence="11">The sequence shown here is derived from an EMBL/GenBank/DDBJ whole genome shotgun (WGS) entry which is preliminary data.</text>
</comment>
<dbReference type="GO" id="GO:0016491">
    <property type="term" value="F:oxidoreductase activity"/>
    <property type="evidence" value="ECO:0007669"/>
    <property type="project" value="UniProtKB-KW"/>
</dbReference>
<evidence type="ECO:0000256" key="6">
    <source>
        <dbReference type="ARBA" id="ARBA00023002"/>
    </source>
</evidence>
<evidence type="ECO:0000313" key="12">
    <source>
        <dbReference type="Proteomes" id="UP000824035"/>
    </source>
</evidence>
<evidence type="ECO:0000256" key="2">
    <source>
        <dbReference type="ARBA" id="ARBA00022630"/>
    </source>
</evidence>
<dbReference type="Gene3D" id="3.40.50.80">
    <property type="entry name" value="Nucleotide-binding domain of ferredoxin-NADP reductase (FNR) module"/>
    <property type="match status" value="1"/>
</dbReference>
<dbReference type="CDD" id="cd00207">
    <property type="entry name" value="fer2"/>
    <property type="match status" value="1"/>
</dbReference>
<dbReference type="PROSITE" id="PS51085">
    <property type="entry name" value="2FE2S_FER_2"/>
    <property type="match status" value="1"/>
</dbReference>
<dbReference type="PRINTS" id="PR00371">
    <property type="entry name" value="FPNCR"/>
</dbReference>
<dbReference type="PANTHER" id="PTHR47354:SF8">
    <property type="entry name" value="1,2-PHENYLACETYL-COA EPOXIDASE, SUBUNIT E"/>
    <property type="match status" value="1"/>
</dbReference>
<evidence type="ECO:0000256" key="3">
    <source>
        <dbReference type="ARBA" id="ARBA00022714"/>
    </source>
</evidence>
<dbReference type="SUPFAM" id="SSF52343">
    <property type="entry name" value="Ferredoxin reductase-like, C-terminal NADP-linked domain"/>
    <property type="match status" value="1"/>
</dbReference>
<gene>
    <name evidence="11" type="ORF">H9813_02760</name>
</gene>
<feature type="domain" description="2Fe-2S ferredoxin-type" evidence="9">
    <location>
        <begin position="295"/>
        <end position="386"/>
    </location>
</feature>
<dbReference type="Gene3D" id="3.10.20.30">
    <property type="match status" value="1"/>
</dbReference>
<dbReference type="GO" id="GO:0051537">
    <property type="term" value="F:2 iron, 2 sulfur cluster binding"/>
    <property type="evidence" value="ECO:0007669"/>
    <property type="project" value="UniProtKB-KW"/>
</dbReference>
<evidence type="ECO:0000256" key="5">
    <source>
        <dbReference type="ARBA" id="ARBA00022827"/>
    </source>
</evidence>
<dbReference type="Proteomes" id="UP000824035">
    <property type="component" value="Unassembled WGS sequence"/>
</dbReference>
<dbReference type="EMBL" id="DXBV01000025">
    <property type="protein sequence ID" value="HIZ30141.1"/>
    <property type="molecule type" value="Genomic_DNA"/>
</dbReference>
<proteinExistence type="predicted"/>
<dbReference type="GO" id="GO:0046872">
    <property type="term" value="F:metal ion binding"/>
    <property type="evidence" value="ECO:0007669"/>
    <property type="project" value="UniProtKB-KW"/>
</dbReference>
<dbReference type="InterPro" id="IPR008333">
    <property type="entry name" value="Cbr1-like_FAD-bd_dom"/>
</dbReference>
<keyword evidence="8" id="KW-0411">Iron-sulfur</keyword>
<dbReference type="Pfam" id="PF00175">
    <property type="entry name" value="NAD_binding_1"/>
    <property type="match status" value="1"/>
</dbReference>
<dbReference type="InterPro" id="IPR017927">
    <property type="entry name" value="FAD-bd_FR_type"/>
</dbReference>
<feature type="domain" description="FAD-binding FR-type" evidence="10">
    <location>
        <begin position="50"/>
        <end position="154"/>
    </location>
</feature>
<dbReference type="SUPFAM" id="SSF54292">
    <property type="entry name" value="2Fe-2S ferredoxin-like"/>
    <property type="match status" value="1"/>
</dbReference>
<dbReference type="GO" id="GO:0050660">
    <property type="term" value="F:flavin adenine dinucleotide binding"/>
    <property type="evidence" value="ECO:0007669"/>
    <property type="project" value="TreeGrafter"/>
</dbReference>
<evidence type="ECO:0000259" key="9">
    <source>
        <dbReference type="PROSITE" id="PS51085"/>
    </source>
</evidence>
<evidence type="ECO:0000256" key="1">
    <source>
        <dbReference type="ARBA" id="ARBA00001974"/>
    </source>
</evidence>
<evidence type="ECO:0000256" key="7">
    <source>
        <dbReference type="ARBA" id="ARBA00023004"/>
    </source>
</evidence>
<keyword evidence="7" id="KW-0408">Iron</keyword>
<comment type="cofactor">
    <cofactor evidence="1">
        <name>FAD</name>
        <dbReference type="ChEBI" id="CHEBI:57692"/>
    </cofactor>
</comment>
<dbReference type="InterPro" id="IPR039261">
    <property type="entry name" value="FNR_nucleotide-bd"/>
</dbReference>
<sequence>MNFKKQIFGFMDMLRFKKLVPNRRAALAAGSAEPLPRDYRVNRQARRLHPGMMEVELTAVRPLCPGMTELTFKRVDADAFPFFRAGQYVALQSKVGESLVSRPYSIVSSPRQALENVLVLGVADAGFFSGWLNREAKPGDRFRMTEPSGEFHYETLRDKKQIICVAGGAGITPFLSMAKSMLEGDEDYEMVLFYGARDEAHLAYKAELDAMAQQGLRVVYVLSDEEKPGFEHGFVTAQLMEQYADPRQATFFLCGPKAMYDFVGSQLAPYGLPLKAVRRDATCCGDLALDAPRSFKLTVHIRDRVYTMDAAEHETLLTAMERAGVPAPNKCRAGGCGYCHSKLLSGEFRVAEGRDGRREADRKFGYVHPCVTYPLSDMAIEVPAEE</sequence>
<dbReference type="PROSITE" id="PS51384">
    <property type="entry name" value="FAD_FR"/>
    <property type="match status" value="1"/>
</dbReference>